<organism evidence="1">
    <name type="scientific">Anguilla anguilla</name>
    <name type="common">European freshwater eel</name>
    <name type="synonym">Muraena anguilla</name>
    <dbReference type="NCBI Taxonomy" id="7936"/>
    <lineage>
        <taxon>Eukaryota</taxon>
        <taxon>Metazoa</taxon>
        <taxon>Chordata</taxon>
        <taxon>Craniata</taxon>
        <taxon>Vertebrata</taxon>
        <taxon>Euteleostomi</taxon>
        <taxon>Actinopterygii</taxon>
        <taxon>Neopterygii</taxon>
        <taxon>Teleostei</taxon>
        <taxon>Anguilliformes</taxon>
        <taxon>Anguillidae</taxon>
        <taxon>Anguilla</taxon>
    </lineage>
</organism>
<name>A0A0E9W6F6_ANGAN</name>
<protein>
    <submittedName>
        <fullName evidence="1">Uncharacterized protein</fullName>
    </submittedName>
</protein>
<dbReference type="AlphaFoldDB" id="A0A0E9W6F6"/>
<proteinExistence type="predicted"/>
<accession>A0A0E9W6F6</accession>
<reference evidence="1" key="2">
    <citation type="journal article" date="2015" name="Fish Shellfish Immunol.">
        <title>Early steps in the European eel (Anguilla anguilla)-Vibrio vulnificus interaction in the gills: Role of the RtxA13 toxin.</title>
        <authorList>
            <person name="Callol A."/>
            <person name="Pajuelo D."/>
            <person name="Ebbesson L."/>
            <person name="Teles M."/>
            <person name="MacKenzie S."/>
            <person name="Amaro C."/>
        </authorList>
    </citation>
    <scope>NUCLEOTIDE SEQUENCE</scope>
</reference>
<dbReference type="EMBL" id="GBXM01023397">
    <property type="protein sequence ID" value="JAH85180.1"/>
    <property type="molecule type" value="Transcribed_RNA"/>
</dbReference>
<reference evidence="1" key="1">
    <citation type="submission" date="2014-11" db="EMBL/GenBank/DDBJ databases">
        <authorList>
            <person name="Amaro Gonzalez C."/>
        </authorList>
    </citation>
    <scope>NUCLEOTIDE SEQUENCE</scope>
</reference>
<evidence type="ECO:0000313" key="1">
    <source>
        <dbReference type="EMBL" id="JAH85180.1"/>
    </source>
</evidence>
<sequence>MRFPCVKSHLLQDNENKNFAGRLSVSNTFIYVSVC</sequence>